<evidence type="ECO:0000256" key="1">
    <source>
        <dbReference type="SAM" id="MobiDB-lite"/>
    </source>
</evidence>
<evidence type="ECO:0000313" key="2">
    <source>
        <dbReference type="EMBL" id="GGE04554.1"/>
    </source>
</evidence>
<reference evidence="2" key="1">
    <citation type="journal article" date="2014" name="Int. J. Syst. Evol. Microbiol.">
        <title>Complete genome sequence of Corynebacterium casei LMG S-19264T (=DSM 44701T), isolated from a smear-ripened cheese.</title>
        <authorList>
            <consortium name="US DOE Joint Genome Institute (JGI-PGF)"/>
            <person name="Walter F."/>
            <person name="Albersmeier A."/>
            <person name="Kalinowski J."/>
            <person name="Ruckert C."/>
        </authorList>
    </citation>
    <scope>NUCLEOTIDE SEQUENCE</scope>
    <source>
        <strain evidence="2">CGMCC 1.15367</strain>
    </source>
</reference>
<protein>
    <submittedName>
        <fullName evidence="2">Uncharacterized protein</fullName>
    </submittedName>
</protein>
<sequence>MRNSEWRFGALTKPQRVMLELLNDGSAEDAVGLEAEELTAHQIAVCERLVGKDLVRFDIGWRYSCWFRLTPAGREALRLLRSEDRRGAARASRSQSVRARTGTGGEA</sequence>
<name>A0A916ZMI0_9HYPH</name>
<comment type="caution">
    <text evidence="2">The sequence shown here is derived from an EMBL/GenBank/DDBJ whole genome shotgun (WGS) entry which is preliminary data.</text>
</comment>
<feature type="region of interest" description="Disordered" evidence="1">
    <location>
        <begin position="84"/>
        <end position="107"/>
    </location>
</feature>
<dbReference type="EMBL" id="BMIQ01000003">
    <property type="protein sequence ID" value="GGE04554.1"/>
    <property type="molecule type" value="Genomic_DNA"/>
</dbReference>
<organism evidence="2 3">
    <name type="scientific">Aureimonas endophytica</name>
    <dbReference type="NCBI Taxonomy" id="2027858"/>
    <lineage>
        <taxon>Bacteria</taxon>
        <taxon>Pseudomonadati</taxon>
        <taxon>Pseudomonadota</taxon>
        <taxon>Alphaproteobacteria</taxon>
        <taxon>Hyphomicrobiales</taxon>
        <taxon>Aurantimonadaceae</taxon>
        <taxon>Aureimonas</taxon>
    </lineage>
</organism>
<gene>
    <name evidence="2" type="ORF">GCM10011390_24400</name>
</gene>
<accession>A0A916ZMI0</accession>
<feature type="compositionally biased region" description="Low complexity" evidence="1">
    <location>
        <begin position="89"/>
        <end position="100"/>
    </location>
</feature>
<reference evidence="2" key="2">
    <citation type="submission" date="2020-09" db="EMBL/GenBank/DDBJ databases">
        <authorList>
            <person name="Sun Q."/>
            <person name="Zhou Y."/>
        </authorList>
    </citation>
    <scope>NUCLEOTIDE SEQUENCE</scope>
    <source>
        <strain evidence="2">CGMCC 1.15367</strain>
    </source>
</reference>
<keyword evidence="3" id="KW-1185">Reference proteome</keyword>
<evidence type="ECO:0000313" key="3">
    <source>
        <dbReference type="Proteomes" id="UP000644699"/>
    </source>
</evidence>
<dbReference type="Proteomes" id="UP000644699">
    <property type="component" value="Unassembled WGS sequence"/>
</dbReference>
<proteinExistence type="predicted"/>
<dbReference type="AlphaFoldDB" id="A0A916ZMI0"/>